<gene>
    <name evidence="3" type="ORF">EGT50_08210</name>
</gene>
<dbReference type="OrthoDB" id="9797538at2"/>
<name>A0A3S3A9D4_9NOCA</name>
<dbReference type="PANTHER" id="PTHR43477:SF1">
    <property type="entry name" value="DIHYDROANTICAPSIN 7-DEHYDROGENASE"/>
    <property type="match status" value="1"/>
</dbReference>
<dbReference type="PROSITE" id="PS00061">
    <property type="entry name" value="ADH_SHORT"/>
    <property type="match status" value="1"/>
</dbReference>
<dbReference type="InterPro" id="IPR036291">
    <property type="entry name" value="NAD(P)-bd_dom_sf"/>
</dbReference>
<dbReference type="SUPFAM" id="SSF51735">
    <property type="entry name" value="NAD(P)-binding Rossmann-fold domains"/>
    <property type="match status" value="1"/>
</dbReference>
<proteinExistence type="inferred from homology"/>
<evidence type="ECO:0000256" key="1">
    <source>
        <dbReference type="ARBA" id="ARBA00006484"/>
    </source>
</evidence>
<evidence type="ECO:0000256" key="2">
    <source>
        <dbReference type="ARBA" id="ARBA00023002"/>
    </source>
</evidence>
<dbReference type="AlphaFoldDB" id="A0A3S3A9D4"/>
<dbReference type="Pfam" id="PF00106">
    <property type="entry name" value="adh_short"/>
    <property type="match status" value="1"/>
</dbReference>
<dbReference type="PANTHER" id="PTHR43477">
    <property type="entry name" value="DIHYDROANTICAPSIN 7-DEHYDROGENASE"/>
    <property type="match status" value="1"/>
</dbReference>
<dbReference type="EMBL" id="RKLO01000003">
    <property type="protein sequence ID" value="RVW02730.1"/>
    <property type="molecule type" value="Genomic_DNA"/>
</dbReference>
<organism evidence="3 4">
    <name type="scientific">Rhodococcus xishaensis</name>
    <dbReference type="NCBI Taxonomy" id="2487364"/>
    <lineage>
        <taxon>Bacteria</taxon>
        <taxon>Bacillati</taxon>
        <taxon>Actinomycetota</taxon>
        <taxon>Actinomycetes</taxon>
        <taxon>Mycobacteriales</taxon>
        <taxon>Nocardiaceae</taxon>
        <taxon>Rhodococcus</taxon>
    </lineage>
</organism>
<comment type="caution">
    <text evidence="3">The sequence shown here is derived from an EMBL/GenBank/DDBJ whole genome shotgun (WGS) entry which is preliminary data.</text>
</comment>
<dbReference type="RefSeq" id="WP_127952744.1">
    <property type="nucleotide sequence ID" value="NZ_RKLO01000003.1"/>
</dbReference>
<dbReference type="Proteomes" id="UP000283479">
    <property type="component" value="Unassembled WGS sequence"/>
</dbReference>
<accession>A0A3S3A9D4</accession>
<comment type="similarity">
    <text evidence="1">Belongs to the short-chain dehydrogenases/reductases (SDR) family.</text>
</comment>
<keyword evidence="2" id="KW-0560">Oxidoreductase</keyword>
<dbReference type="InterPro" id="IPR002347">
    <property type="entry name" value="SDR_fam"/>
</dbReference>
<dbReference type="InterPro" id="IPR051122">
    <property type="entry name" value="SDR_DHRS6-like"/>
</dbReference>
<keyword evidence="4" id="KW-1185">Reference proteome</keyword>
<evidence type="ECO:0000313" key="4">
    <source>
        <dbReference type="Proteomes" id="UP000283479"/>
    </source>
</evidence>
<dbReference type="Gene3D" id="3.40.50.720">
    <property type="entry name" value="NAD(P)-binding Rossmann-like Domain"/>
    <property type="match status" value="1"/>
</dbReference>
<reference evidence="3 4" key="1">
    <citation type="submission" date="2018-11" db="EMBL/GenBank/DDBJ databases">
        <title>Rhodococcus spongicola sp. nov. and Rhodococcus xishaensis sp. nov. from marine sponges.</title>
        <authorList>
            <person name="Li L."/>
            <person name="Lin H.W."/>
        </authorList>
    </citation>
    <scope>NUCLEOTIDE SEQUENCE [LARGE SCALE GENOMIC DNA]</scope>
    <source>
        <strain evidence="3 4">LHW51113</strain>
    </source>
</reference>
<dbReference type="InterPro" id="IPR020904">
    <property type="entry name" value="Sc_DH/Rdtase_CS"/>
</dbReference>
<sequence length="228" mass="23527">MTETAFVTGGTGALGVHVTNHLLSVGWRIVAPFTEPSKAARLETHDRLELVQCDVAAPTELTAAVDVAAGDPDAPLTALVNLIGGFESGPRTHDADLEAIDRQLNLNVRTTYAVLRATLPHLIANGGGSVVSMSSGAAVKPFPGGTAYSTSKAAVLALAESIAVEYKKDHIRSNALLPGVIDTPANRAAMPKSDRSGWVDPTAIAKVIAFFLSDDSAPITGAAIPLGL</sequence>
<protein>
    <submittedName>
        <fullName evidence="3">SDR family NAD(P)-dependent oxidoreductase</fullName>
    </submittedName>
</protein>
<evidence type="ECO:0000313" key="3">
    <source>
        <dbReference type="EMBL" id="RVW02730.1"/>
    </source>
</evidence>
<dbReference type="GO" id="GO:0016491">
    <property type="term" value="F:oxidoreductase activity"/>
    <property type="evidence" value="ECO:0007669"/>
    <property type="project" value="UniProtKB-KW"/>
</dbReference>
<dbReference type="PRINTS" id="PR00081">
    <property type="entry name" value="GDHRDH"/>
</dbReference>